<dbReference type="Gene3D" id="3.40.50.300">
    <property type="entry name" value="P-loop containing nucleotide triphosphate hydrolases"/>
    <property type="match status" value="1"/>
</dbReference>
<organism evidence="4 5">
    <name type="scientific">Fusarium vanettenii (strain ATCC MYA-4622 / CBS 123669 / FGSC 9596 / NRRL 45880 / 77-13-4)</name>
    <name type="common">Fusarium solani subsp. pisi</name>
    <dbReference type="NCBI Taxonomy" id="660122"/>
    <lineage>
        <taxon>Eukaryota</taxon>
        <taxon>Fungi</taxon>
        <taxon>Dikarya</taxon>
        <taxon>Ascomycota</taxon>
        <taxon>Pezizomycotina</taxon>
        <taxon>Sordariomycetes</taxon>
        <taxon>Hypocreomycetidae</taxon>
        <taxon>Hypocreales</taxon>
        <taxon>Nectriaceae</taxon>
        <taxon>Fusarium</taxon>
        <taxon>Fusarium solani species complex</taxon>
        <taxon>Fusarium vanettenii</taxon>
    </lineage>
</organism>
<evidence type="ECO:0000259" key="2">
    <source>
        <dbReference type="Pfam" id="PF24809"/>
    </source>
</evidence>
<name>C7YVP9_FUSV7</name>
<dbReference type="OrthoDB" id="7464126at2759"/>
<feature type="domain" description="DUF7708" evidence="2">
    <location>
        <begin position="77"/>
        <end position="204"/>
    </location>
</feature>
<gene>
    <name evidence="4" type="ORF">NECHADRAFT_30503</name>
</gene>
<dbReference type="PANTHER" id="PTHR10039">
    <property type="entry name" value="AMELOGENIN"/>
    <property type="match status" value="1"/>
</dbReference>
<reference evidence="4 5" key="1">
    <citation type="journal article" date="2009" name="PLoS Genet.">
        <title>The genome of Nectria haematococca: contribution of supernumerary chromosomes to gene expansion.</title>
        <authorList>
            <person name="Coleman J.J."/>
            <person name="Rounsley S.D."/>
            <person name="Rodriguez-Carres M."/>
            <person name="Kuo A."/>
            <person name="Wasmann C.C."/>
            <person name="Grimwood J."/>
            <person name="Schmutz J."/>
            <person name="Taga M."/>
            <person name="White G.J."/>
            <person name="Zhou S."/>
            <person name="Schwartz D.C."/>
            <person name="Freitag M."/>
            <person name="Ma L.J."/>
            <person name="Danchin E.G."/>
            <person name="Henrissat B."/>
            <person name="Coutinho P.M."/>
            <person name="Nelson D.R."/>
            <person name="Straney D."/>
            <person name="Napoli C.A."/>
            <person name="Barker B.M."/>
            <person name="Gribskov M."/>
            <person name="Rep M."/>
            <person name="Kroken S."/>
            <person name="Molnar I."/>
            <person name="Rensing C."/>
            <person name="Kennell J.C."/>
            <person name="Zamora J."/>
            <person name="Farman M.L."/>
            <person name="Selker E.U."/>
            <person name="Salamov A."/>
            <person name="Shapiro H."/>
            <person name="Pangilinan J."/>
            <person name="Lindquist E."/>
            <person name="Lamers C."/>
            <person name="Grigoriev I.V."/>
            <person name="Geiser D.M."/>
            <person name="Covert S.F."/>
            <person name="Temporini E."/>
            <person name="Vanetten H.D."/>
        </authorList>
    </citation>
    <scope>NUCLEOTIDE SEQUENCE [LARGE SCALE GENOMIC DNA]</scope>
    <source>
        <strain evidence="5">ATCC MYA-4622 / CBS 123669 / FGSC 9596 / NRRL 45880 / 77-13-4</strain>
    </source>
</reference>
<feature type="domain" description="Nephrocystin 3-like N-terminal" evidence="3">
    <location>
        <begin position="269"/>
        <end position="434"/>
    </location>
</feature>
<feature type="non-terminal residue" evidence="4">
    <location>
        <position position="815"/>
    </location>
</feature>
<feature type="non-terminal residue" evidence="4">
    <location>
        <position position="1"/>
    </location>
</feature>
<dbReference type="OMA" id="FYADILT"/>
<proteinExistence type="predicted"/>
<evidence type="ECO:0000256" key="1">
    <source>
        <dbReference type="ARBA" id="ARBA00022737"/>
    </source>
</evidence>
<evidence type="ECO:0000313" key="5">
    <source>
        <dbReference type="Proteomes" id="UP000005206"/>
    </source>
</evidence>
<protein>
    <submittedName>
        <fullName evidence="4">Uncharacterized protein</fullName>
    </submittedName>
</protein>
<dbReference type="KEGG" id="nhe:NECHADRAFT_30503"/>
<dbReference type="Pfam" id="PF24809">
    <property type="entry name" value="DUF7708"/>
    <property type="match status" value="1"/>
</dbReference>
<keyword evidence="1" id="KW-0677">Repeat</keyword>
<dbReference type="InterPro" id="IPR056884">
    <property type="entry name" value="NPHP3-like_N"/>
</dbReference>
<dbReference type="HOGENOM" id="CLU_002406_0_0_1"/>
<keyword evidence="5" id="KW-1185">Reference proteome</keyword>
<dbReference type="Proteomes" id="UP000005206">
    <property type="component" value="Chromosome 1"/>
</dbReference>
<dbReference type="Pfam" id="PF24883">
    <property type="entry name" value="NPHP3_N"/>
    <property type="match status" value="1"/>
</dbReference>
<dbReference type="eggNOG" id="ENOG502R2Y4">
    <property type="taxonomic scope" value="Eukaryota"/>
</dbReference>
<dbReference type="RefSeq" id="XP_003049749.1">
    <property type="nucleotide sequence ID" value="XM_003049703.1"/>
</dbReference>
<dbReference type="GeneID" id="9677324"/>
<dbReference type="InterPro" id="IPR056125">
    <property type="entry name" value="DUF7708"/>
</dbReference>
<dbReference type="SUPFAM" id="SSF52540">
    <property type="entry name" value="P-loop containing nucleoside triphosphate hydrolases"/>
    <property type="match status" value="1"/>
</dbReference>
<dbReference type="InterPro" id="IPR027417">
    <property type="entry name" value="P-loop_NTPase"/>
</dbReference>
<sequence>SRIMSLKAPPAAQSAGRDTIKKAFKDLERAICPADSRDFASTTIGDVRRAAIEIERQLAARQSLRNMRRLEPLFLGLEHYSKVIEVLCNGTEYLAWIWAPIKLILKVSTPFERLIKAYSQIADSLRRFQLLEQSFKDKPQLYPTFAIFYADILQFHKAAYKFVTRRCWKTLFATSWGRFERTFENILDDLKRHAALIDQEVNAHNILEAREMRKELESWKTESLERLAREEREQTSRQVQGLITWLRLDDSDQIILQDSLASVSVNSPGTIDWVLKKSEVSAWLRPTPETPFLWLQGGPGTGKSVISAGLLRFLDSQNNSLVVRHFCSYSQSSSTLYDQIIKALLLQSVRGDGDLVAHIYEEYVGSRQATLPILEKLLETSVEVLSGGNKDQKPVYVVLDGLDECPHDKQRRLVRMMDRLVSNGNTCKVLISSRDTVPLHEKLKKKPSVSLSEEKASLTVAIAKFADMRLRIMRNKLMELGISEEGLRGIATQIGVKSNGNYDKILSRILSDLDSRSALRMRTMFGWIAFAKRPLRKAELQSALLFHSDDPVGPRPIPSYILEACKPLVEERRNSTLSFIHGSVKDYLQGETCKRSVRISEQTILWENGLASLRCLRAAFNVFGRHFCENSRNLQLLRGVWGFIPYASRFWCVGLREMVSLPIEDWDPRFGEIAAQISAALATSRPDHDDHVSGPTFEELEKIRCLSSLWYDATIGLRAHTERRLLLGDSELGGMLKNLTHIHNISENYETAIQRLMSIREHSDLTPSELEQFRGNFGGHAYPCRFPSCTYTTKGFGDDDERVAHEIEHTPRFPC</sequence>
<dbReference type="EMBL" id="GG698901">
    <property type="protein sequence ID" value="EEU44036.1"/>
    <property type="molecule type" value="Genomic_DNA"/>
</dbReference>
<dbReference type="AlphaFoldDB" id="C7YVP9"/>
<evidence type="ECO:0000313" key="4">
    <source>
        <dbReference type="EMBL" id="EEU44036.1"/>
    </source>
</evidence>
<accession>C7YVP9</accession>
<dbReference type="InParanoid" id="C7YVP9"/>
<dbReference type="PANTHER" id="PTHR10039:SF14">
    <property type="entry name" value="NACHT DOMAIN-CONTAINING PROTEIN"/>
    <property type="match status" value="1"/>
</dbReference>
<evidence type="ECO:0000259" key="3">
    <source>
        <dbReference type="Pfam" id="PF24883"/>
    </source>
</evidence>
<dbReference type="VEuPathDB" id="FungiDB:NECHADRAFT_30503"/>
<dbReference type="STRING" id="660122.C7YVP9"/>